<sequence>MKSLKESIKERAKHKREYENRMNEREMRQKSETRFGNDTHAKDADIKPTNDKEPMAEIILPEYFPTAREEMFPLLSQRDATAEEVCTAKKLKEAKDLIRTRGSRIQFCSPPLAQVYSPPKKDMSWTGLPEFANDTITDYSRPSPSIESNSNDLQSSNSSISENEESSSSILSKPVIKFVKVADSLTVIKTNKDETVRKSSVKYVEMYMNTTRSIKVRGNKRNWNNMMNQRLARQLMDKIGRFSEDKKKQRCNIKFRGGLLGIKCSKSFLLLVMKIPLPEYFPTTREDMFPLLSHRDATAEEVCTAKKLKDHLFQSMFDEYFTPPSIIVSLVPVAVAPSHVDLTDSPVSSSIDQDDSSTSIPSTQEQQHSSIISQGFEESPKTPIFRDNPLYESFHENLTSLGSSVNDTRHSTSGSAHILGDKLVSWSSKKQKCTDILSTEAKYIALFGCCAQLRWMRSQLIDYGFQFNKIPLYCDNKSATALCCNNVQHSRAKHNDSKSKNKGKVPIEIELLLEQTQQGTSYEVSVSAEGVKELKRKVKIKGEKKEALLTLRQKPERQSDTKVFTMTMEILLEPTSNKLLVDDLCDSIRIKLVTTGKKQCIKVKELQERRVIKDFRLSYQEKYEHVGPEVTRSQEGKRLLDNENKALDDALVAPADHLEFEKCNMRLKTDIKPKEATFQVILDALAPTSFYRSVYIMEKHDVLACISRHEKNQIYGAILPKELTNQKPVQATKGTKIKTKTKVAKSDKKQPGDSDEEDDDENVFEEEANINDDDSDDNDDERTKSNSDVIPDPNQSNEEYDEQEKEYDDEFNVEEKEKIDDKETMFDDEDDEVTKDLYEDVNVNLGNKDADMTNVDQGRADHQNKTGGLKQSSSVSFDFTSKLLNLDNPSPNDTTIASLMDTTVYHEITSATTIPPPPHFFNPPQQQATQSPTPTTFEATTSFISLPDFASVFDEVFSIWKAFGGNTRDLGSFEEETDKTTNLHQHISRTSTQRLETASQITRDTVTTHTKMALQDLKIAGPHDTQYCMENPEQAFVEYASSCTDEAGGSINAITIHTKQQSTSYDDGEKENKEEESNLENTHANPPTPPDPSTALITKKVLKFNSFFESLGLVPPSSNTELICTKEEDGNVMLIKIVLKDDNSRKEEPKVGEQEVDYFDIFLTRNELTYHKYLMRKLDPRENTNGGVCNFIGRINGMHVFVGNFTYVVDFMIIEDISSIIDPWLSQVVLGKPFVEISNMTHDPPEGVVWSTNEDNEVAY</sequence>
<protein>
    <submittedName>
        <fullName evidence="2">Retrovirus-related Pol polyprotein from transposon TNT 1-94</fullName>
    </submittedName>
</protein>
<feature type="compositionally biased region" description="Acidic residues" evidence="1">
    <location>
        <begin position="798"/>
        <end position="812"/>
    </location>
</feature>
<dbReference type="PANTHER" id="PTHR11439">
    <property type="entry name" value="GAG-POL-RELATED RETROTRANSPOSON"/>
    <property type="match status" value="1"/>
</dbReference>
<feature type="region of interest" description="Disordered" evidence="1">
    <location>
        <begin position="344"/>
        <end position="373"/>
    </location>
</feature>
<feature type="compositionally biased region" description="Low complexity" evidence="1">
    <location>
        <begin position="147"/>
        <end position="166"/>
    </location>
</feature>
<organism evidence="2">
    <name type="scientific">Tanacetum cinerariifolium</name>
    <name type="common">Dalmatian daisy</name>
    <name type="synonym">Chrysanthemum cinerariifolium</name>
    <dbReference type="NCBI Taxonomy" id="118510"/>
    <lineage>
        <taxon>Eukaryota</taxon>
        <taxon>Viridiplantae</taxon>
        <taxon>Streptophyta</taxon>
        <taxon>Embryophyta</taxon>
        <taxon>Tracheophyta</taxon>
        <taxon>Spermatophyta</taxon>
        <taxon>Magnoliopsida</taxon>
        <taxon>eudicotyledons</taxon>
        <taxon>Gunneridae</taxon>
        <taxon>Pentapetalae</taxon>
        <taxon>asterids</taxon>
        <taxon>campanulids</taxon>
        <taxon>Asterales</taxon>
        <taxon>Asteraceae</taxon>
        <taxon>Asteroideae</taxon>
        <taxon>Anthemideae</taxon>
        <taxon>Anthemidinae</taxon>
        <taxon>Tanacetum</taxon>
    </lineage>
</organism>
<feature type="compositionally biased region" description="Polar residues" evidence="1">
    <location>
        <begin position="1055"/>
        <end position="1065"/>
    </location>
</feature>
<dbReference type="PANTHER" id="PTHR11439:SF495">
    <property type="entry name" value="REVERSE TRANSCRIPTASE, RNA-DEPENDENT DNA POLYMERASE-RELATED"/>
    <property type="match status" value="1"/>
</dbReference>
<feature type="compositionally biased region" description="Acidic residues" evidence="1">
    <location>
        <begin position="753"/>
        <end position="780"/>
    </location>
</feature>
<dbReference type="EMBL" id="BKCJ010001181">
    <property type="protein sequence ID" value="GEU39496.1"/>
    <property type="molecule type" value="Genomic_DNA"/>
</dbReference>
<feature type="compositionally biased region" description="Basic and acidic residues" evidence="1">
    <location>
        <begin position="813"/>
        <end position="822"/>
    </location>
</feature>
<feature type="region of interest" description="Disordered" evidence="1">
    <location>
        <begin position="1"/>
        <end position="54"/>
    </location>
</feature>
<feature type="region of interest" description="Disordered" evidence="1">
    <location>
        <begin position="1055"/>
        <end position="1094"/>
    </location>
</feature>
<name>A0A6L2JR68_TANCI</name>
<reference evidence="2" key="1">
    <citation type="journal article" date="2019" name="Sci. Rep.">
        <title>Draft genome of Tanacetum cinerariifolium, the natural source of mosquito coil.</title>
        <authorList>
            <person name="Yamashiro T."/>
            <person name="Shiraishi A."/>
            <person name="Satake H."/>
            <person name="Nakayama K."/>
        </authorList>
    </citation>
    <scope>NUCLEOTIDE SEQUENCE</scope>
</reference>
<evidence type="ECO:0000313" key="2">
    <source>
        <dbReference type="EMBL" id="GEU39496.1"/>
    </source>
</evidence>
<feature type="compositionally biased region" description="Low complexity" evidence="1">
    <location>
        <begin position="344"/>
        <end position="364"/>
    </location>
</feature>
<proteinExistence type="predicted"/>
<evidence type="ECO:0000256" key="1">
    <source>
        <dbReference type="SAM" id="MobiDB-lite"/>
    </source>
</evidence>
<feature type="region of interest" description="Disordered" evidence="1">
    <location>
        <begin position="136"/>
        <end position="166"/>
    </location>
</feature>
<dbReference type="CDD" id="cd09272">
    <property type="entry name" value="RNase_HI_RT_Ty1"/>
    <property type="match status" value="1"/>
</dbReference>
<dbReference type="AlphaFoldDB" id="A0A6L2JR68"/>
<feature type="compositionally biased region" description="Polar residues" evidence="1">
    <location>
        <begin position="136"/>
        <end position="146"/>
    </location>
</feature>
<gene>
    <name evidence="2" type="ORF">Tci_011474</name>
</gene>
<accession>A0A6L2JR68</accession>
<comment type="caution">
    <text evidence="2">The sequence shown here is derived from an EMBL/GenBank/DDBJ whole genome shotgun (WGS) entry which is preliminary data.</text>
</comment>
<feature type="region of interest" description="Disordered" evidence="1">
    <location>
        <begin position="729"/>
        <end position="822"/>
    </location>
</feature>